<comment type="caution">
    <text evidence="1">The sequence shown here is derived from an EMBL/GenBank/DDBJ whole genome shotgun (WGS) entry which is preliminary data.</text>
</comment>
<proteinExistence type="predicted"/>
<dbReference type="AlphaFoldDB" id="A0AAE0ZFE2"/>
<keyword evidence="2" id="KW-1185">Reference proteome</keyword>
<dbReference type="Proteomes" id="UP001283361">
    <property type="component" value="Unassembled WGS sequence"/>
</dbReference>
<gene>
    <name evidence="1" type="ORF">RRG08_052899</name>
</gene>
<dbReference type="EMBL" id="JAWDGP010004109">
    <property type="protein sequence ID" value="KAK3767756.1"/>
    <property type="molecule type" value="Genomic_DNA"/>
</dbReference>
<name>A0AAE0ZFE2_9GAST</name>
<reference evidence="1" key="1">
    <citation type="journal article" date="2023" name="G3 (Bethesda)">
        <title>A reference genome for the long-term kleptoplast-retaining sea slug Elysia crispata morphotype clarki.</title>
        <authorList>
            <person name="Eastman K.E."/>
            <person name="Pendleton A.L."/>
            <person name="Shaikh M.A."/>
            <person name="Suttiyut T."/>
            <person name="Ogas R."/>
            <person name="Tomko P."/>
            <person name="Gavelis G."/>
            <person name="Widhalm J.R."/>
            <person name="Wisecaver J.H."/>
        </authorList>
    </citation>
    <scope>NUCLEOTIDE SEQUENCE</scope>
    <source>
        <strain evidence="1">ECLA1</strain>
    </source>
</reference>
<sequence>MIVSLTHPHFNHVRKLSDERGSAGGCVVRTNGLKSQVTLSGFDPPAVDHPEPVSFRFVGRDMCDILVGGV</sequence>
<protein>
    <submittedName>
        <fullName evidence="1">Uncharacterized protein</fullName>
    </submittedName>
</protein>
<evidence type="ECO:0000313" key="2">
    <source>
        <dbReference type="Proteomes" id="UP001283361"/>
    </source>
</evidence>
<evidence type="ECO:0000313" key="1">
    <source>
        <dbReference type="EMBL" id="KAK3767756.1"/>
    </source>
</evidence>
<accession>A0AAE0ZFE2</accession>
<organism evidence="1 2">
    <name type="scientific">Elysia crispata</name>
    <name type="common">lettuce slug</name>
    <dbReference type="NCBI Taxonomy" id="231223"/>
    <lineage>
        <taxon>Eukaryota</taxon>
        <taxon>Metazoa</taxon>
        <taxon>Spiralia</taxon>
        <taxon>Lophotrochozoa</taxon>
        <taxon>Mollusca</taxon>
        <taxon>Gastropoda</taxon>
        <taxon>Heterobranchia</taxon>
        <taxon>Euthyneura</taxon>
        <taxon>Panpulmonata</taxon>
        <taxon>Sacoglossa</taxon>
        <taxon>Placobranchoidea</taxon>
        <taxon>Plakobranchidae</taxon>
        <taxon>Elysia</taxon>
    </lineage>
</organism>